<feature type="domain" description="SLH" evidence="2">
    <location>
        <begin position="603"/>
        <end position="662"/>
    </location>
</feature>
<gene>
    <name evidence="3" type="ORF">E5161_07955</name>
</gene>
<accession>A0A4U0FCY6</accession>
<sequence>MRIEVRYIMKLRRKLAVSTLAASLVAGTFAGIPLSNKGLAEAMGFSSVAYAATLPSTTAAFQQKLRDLYEKAEELGYITQVDLARSQLTAVNFTSDAAVTELYNYVKSQVPAGHENEYTHLLDRDTFDGLFRLGIGLSLAMDNNVDILKQSMYVKAVNEFGKLGGVQDVQFEDFVEFANAIEADLKSHIDLTVLLKDAEYKQLLKDSLNRVLTADSTKFAKAYNNLAITNKRVNNIVDSIVGKMPGYKDGLKSLLIAAVSLEAKLEFDPTGDVRVRTPFLTFSGLRIGSPILSWTVSPNNLITIDNGQLVFSGEGTATVTLKANFNNQSVYSQQVTLTYRVPASTYSPPPVIDQMVLPDFGETMKALEEIAKKLVGASDTERARLLEEALKIVQQALNKAELDLSKSLRIEGDKAVAQPNQDSAKRLIAELKKAADQLKAKLKDMGANPAGISLPLKLDLGQTSSSAGEVTITKDILVEAQNAGFASVTVVVNGASMIIPISQLSADTTISLRKVTTSPITDKTKVSDIIDFNLSVGGQAVTNFKQPIQIRIPVQTPAGVDKELLTTAKIVDGKLVFVGGHLEGNEMVESRDTLSPYVVVENKVTFKDTASVQAWAGRSIQVLAAKGAIVGKSEGVFAPNDNVTRAEFVKMLISALDLEDGSATENFTDVNDTDWFAPYVAAAVKLGIVHGRSADQFVPQASITRAEMTAMIVHALEVTQNLKNDVTDMNAVLKVFSDASKINSTLKASVALAASKGLVVGYAGKFDPNGKATRAQAAVVLYKILNFKK</sequence>
<evidence type="ECO:0000259" key="2">
    <source>
        <dbReference type="PROSITE" id="PS51272"/>
    </source>
</evidence>
<dbReference type="InterPro" id="IPR001119">
    <property type="entry name" value="SLH_dom"/>
</dbReference>
<dbReference type="EMBL" id="SUPK01000003">
    <property type="protein sequence ID" value="TJY42766.1"/>
    <property type="molecule type" value="Genomic_DNA"/>
</dbReference>
<organism evidence="3 4">
    <name type="scientific">Cohnella pontilimi</name>
    <dbReference type="NCBI Taxonomy" id="2564100"/>
    <lineage>
        <taxon>Bacteria</taxon>
        <taxon>Bacillati</taxon>
        <taxon>Bacillota</taxon>
        <taxon>Bacilli</taxon>
        <taxon>Bacillales</taxon>
        <taxon>Paenibacillaceae</taxon>
        <taxon>Cohnella</taxon>
    </lineage>
</organism>
<dbReference type="Pfam" id="PF00395">
    <property type="entry name" value="SLH"/>
    <property type="match status" value="3"/>
</dbReference>
<dbReference type="PANTHER" id="PTHR43308">
    <property type="entry name" value="OUTER MEMBRANE PROTEIN ALPHA-RELATED"/>
    <property type="match status" value="1"/>
</dbReference>
<protein>
    <submittedName>
        <fullName evidence="3">S-layer homology domain-containing protein</fullName>
    </submittedName>
</protein>
<evidence type="ECO:0000256" key="1">
    <source>
        <dbReference type="SAM" id="Coils"/>
    </source>
</evidence>
<comment type="caution">
    <text evidence="3">The sequence shown here is derived from an EMBL/GenBank/DDBJ whole genome shotgun (WGS) entry which is preliminary data.</text>
</comment>
<dbReference type="OrthoDB" id="2487047at2"/>
<evidence type="ECO:0000313" key="3">
    <source>
        <dbReference type="EMBL" id="TJY42766.1"/>
    </source>
</evidence>
<dbReference type="Proteomes" id="UP000309673">
    <property type="component" value="Unassembled WGS sequence"/>
</dbReference>
<dbReference type="InterPro" id="IPR051465">
    <property type="entry name" value="Cell_Envelope_Struct_Comp"/>
</dbReference>
<keyword evidence="1" id="KW-0175">Coiled coil</keyword>
<feature type="coiled-coil region" evidence="1">
    <location>
        <begin position="383"/>
        <end position="448"/>
    </location>
</feature>
<evidence type="ECO:0000313" key="4">
    <source>
        <dbReference type="Proteomes" id="UP000309673"/>
    </source>
</evidence>
<proteinExistence type="predicted"/>
<dbReference type="PANTHER" id="PTHR43308:SF5">
    <property type="entry name" value="S-LAYER PROTEIN _ PEPTIDOGLYCAN ENDO-BETA-N-ACETYLGLUCOSAMINIDASE"/>
    <property type="match status" value="1"/>
</dbReference>
<reference evidence="3 4" key="1">
    <citation type="submission" date="2019-04" db="EMBL/GenBank/DDBJ databases">
        <title>Cohnella sp. nov., isolated from soil.</title>
        <authorList>
            <person name="Kim W."/>
        </authorList>
    </citation>
    <scope>NUCLEOTIDE SEQUENCE [LARGE SCALE GENOMIC DNA]</scope>
    <source>
        <strain evidence="3 4">CAU 1483</strain>
    </source>
</reference>
<dbReference type="AlphaFoldDB" id="A0A4U0FCY6"/>
<feature type="domain" description="SLH" evidence="2">
    <location>
        <begin position="733"/>
        <end position="789"/>
    </location>
</feature>
<name>A0A4U0FCY6_9BACL</name>
<feature type="domain" description="SLH" evidence="2">
    <location>
        <begin position="663"/>
        <end position="726"/>
    </location>
</feature>
<keyword evidence="4" id="KW-1185">Reference proteome</keyword>
<dbReference type="PROSITE" id="PS51272">
    <property type="entry name" value="SLH"/>
    <property type="match status" value="3"/>
</dbReference>